<dbReference type="InterPro" id="IPR024925">
    <property type="entry name" value="Malonyl_CoA-ACP_transAc"/>
</dbReference>
<evidence type="ECO:0000313" key="9">
    <source>
        <dbReference type="EMBL" id="BAW80416.1"/>
    </source>
</evidence>
<dbReference type="NCBIfam" id="TIGR00128">
    <property type="entry name" value="fabD"/>
    <property type="match status" value="1"/>
</dbReference>
<keyword evidence="4 6" id="KW-0012">Acyltransferase</keyword>
<dbReference type="RefSeq" id="WP_096526963.1">
    <property type="nucleotide sequence ID" value="NZ_AP014836.1"/>
</dbReference>
<evidence type="ECO:0000256" key="4">
    <source>
        <dbReference type="ARBA" id="ARBA00023315"/>
    </source>
</evidence>
<dbReference type="InterPro" id="IPR016036">
    <property type="entry name" value="Malonyl_transacylase_ACP-bd"/>
</dbReference>
<evidence type="ECO:0000256" key="2">
    <source>
        <dbReference type="ARBA" id="ARBA00018953"/>
    </source>
</evidence>
<evidence type="ECO:0000256" key="3">
    <source>
        <dbReference type="ARBA" id="ARBA00022679"/>
    </source>
</evidence>
<dbReference type="InterPro" id="IPR004410">
    <property type="entry name" value="Malonyl_CoA-ACP_transAc_FabD"/>
</dbReference>
<evidence type="ECO:0000313" key="10">
    <source>
        <dbReference type="Proteomes" id="UP000243679"/>
    </source>
</evidence>
<dbReference type="InterPro" id="IPR001227">
    <property type="entry name" value="Ac_transferase_dom_sf"/>
</dbReference>
<comment type="catalytic activity">
    <reaction evidence="5 6">
        <text>holo-[ACP] + malonyl-CoA = malonyl-[ACP] + CoA</text>
        <dbReference type="Rhea" id="RHEA:41792"/>
        <dbReference type="Rhea" id="RHEA-COMP:9623"/>
        <dbReference type="Rhea" id="RHEA-COMP:9685"/>
        <dbReference type="ChEBI" id="CHEBI:57287"/>
        <dbReference type="ChEBI" id="CHEBI:57384"/>
        <dbReference type="ChEBI" id="CHEBI:64479"/>
        <dbReference type="ChEBI" id="CHEBI:78449"/>
        <dbReference type="EC" id="2.3.1.39"/>
    </reaction>
</comment>
<dbReference type="KEGG" id="ntt:TAO_1046"/>
<dbReference type="Pfam" id="PF00698">
    <property type="entry name" value="Acyl_transf_1"/>
    <property type="match status" value="1"/>
</dbReference>
<gene>
    <name evidence="9" type="ORF">TAO_1046</name>
</gene>
<proteinExistence type="inferred from homology"/>
<dbReference type="SUPFAM" id="SSF55048">
    <property type="entry name" value="Probable ACP-binding domain of malonyl-CoA ACP transacylase"/>
    <property type="match status" value="1"/>
</dbReference>
<keyword evidence="3 6" id="KW-0808">Transferase</keyword>
<dbReference type="PANTHER" id="PTHR42681">
    <property type="entry name" value="MALONYL-COA-ACYL CARRIER PROTEIN TRANSACYLASE, MITOCHONDRIAL"/>
    <property type="match status" value="1"/>
</dbReference>
<dbReference type="InterPro" id="IPR016035">
    <property type="entry name" value="Acyl_Trfase/lysoPLipase"/>
</dbReference>
<dbReference type="OrthoDB" id="9808564at2"/>
<reference evidence="9 10" key="1">
    <citation type="journal article" date="2017" name="ISME J.">
        <title>An acid-tolerant ammonia-oxidizing ?-proteobacterium from soil.</title>
        <authorList>
            <person name="Hayatsu M."/>
            <person name="Tago K."/>
            <person name="Uchiyama I."/>
            <person name="Toyoda A."/>
            <person name="Wang Y."/>
            <person name="Shimomura Y."/>
            <person name="Okubo T."/>
            <person name="Kurisu F."/>
            <person name="Hirono Y."/>
            <person name="Nonaka K."/>
            <person name="Akiyama H."/>
            <person name="Itoh T."/>
            <person name="Takami H."/>
        </authorList>
    </citation>
    <scope>NUCLEOTIDE SEQUENCE [LARGE SCALE GENOMIC DNA]</scope>
    <source>
        <strain evidence="9 10">TAO100</strain>
    </source>
</reference>
<evidence type="ECO:0000256" key="1">
    <source>
        <dbReference type="ARBA" id="ARBA00013258"/>
    </source>
</evidence>
<dbReference type="GO" id="GO:0006633">
    <property type="term" value="P:fatty acid biosynthetic process"/>
    <property type="evidence" value="ECO:0007669"/>
    <property type="project" value="TreeGrafter"/>
</dbReference>
<feature type="active site" evidence="7">
    <location>
        <position position="200"/>
    </location>
</feature>
<dbReference type="PIRSF" id="PIRSF000446">
    <property type="entry name" value="Mct"/>
    <property type="match status" value="1"/>
</dbReference>
<feature type="active site" evidence="7">
    <location>
        <position position="92"/>
    </location>
</feature>
<dbReference type="SUPFAM" id="SSF52151">
    <property type="entry name" value="FabD/lysophospholipase-like"/>
    <property type="match status" value="1"/>
</dbReference>
<sequence>MGKLAFLFPGQGSQAMGMLANLAETHPKVRETFIQASTVLGYDLWQLAQEGPKDSLNQTDRTQPAMLTAGTAIWLSWRAMGGKVPDFMAGHSLGEYTAWVCAGAFGFRATVALVADRARYMLEAVPQNEGAMVAILGLSDEIVKNICQQASQDQIVEAANFNAPGQVVIAGHVSAINRAVEYACRAGAKTVTLPVSVPAHCSLMKPAAVRLNQRLSEFAIEAPIIPVVNNVDVAINSDPNTIRSALVRQLDHPVRWVETLLWLKSQGVDTMIECGPGKVLTGLTRRIEKNIVILPVYDQDSLDKALKITGEM</sequence>
<dbReference type="EMBL" id="AP014836">
    <property type="protein sequence ID" value="BAW80416.1"/>
    <property type="molecule type" value="Genomic_DNA"/>
</dbReference>
<evidence type="ECO:0000259" key="8">
    <source>
        <dbReference type="SMART" id="SM00827"/>
    </source>
</evidence>
<dbReference type="Proteomes" id="UP000243679">
    <property type="component" value="Chromosome"/>
</dbReference>
<dbReference type="EC" id="2.3.1.39" evidence="1 6"/>
<feature type="domain" description="Malonyl-CoA:ACP transacylase (MAT)" evidence="8">
    <location>
        <begin position="7"/>
        <end position="301"/>
    </location>
</feature>
<dbReference type="InterPro" id="IPR014043">
    <property type="entry name" value="Acyl_transferase_dom"/>
</dbReference>
<evidence type="ECO:0000256" key="5">
    <source>
        <dbReference type="ARBA" id="ARBA00048462"/>
    </source>
</evidence>
<protein>
    <recommendedName>
        <fullName evidence="2 6">Malonyl CoA-acyl carrier protein transacylase</fullName>
        <ecNumber evidence="1 6">2.3.1.39</ecNumber>
    </recommendedName>
</protein>
<dbReference type="GO" id="GO:0005829">
    <property type="term" value="C:cytosol"/>
    <property type="evidence" value="ECO:0007669"/>
    <property type="project" value="TreeGrafter"/>
</dbReference>
<organism evidence="9 10">
    <name type="scientific">Candidatus Nitrosoglobus terrae</name>
    <dbReference type="NCBI Taxonomy" id="1630141"/>
    <lineage>
        <taxon>Bacteria</taxon>
        <taxon>Pseudomonadati</taxon>
        <taxon>Pseudomonadota</taxon>
        <taxon>Gammaproteobacteria</taxon>
        <taxon>Chromatiales</taxon>
        <taxon>Chromatiaceae</taxon>
        <taxon>Candidatus Nitrosoglobus</taxon>
    </lineage>
</organism>
<dbReference type="SMART" id="SM00827">
    <property type="entry name" value="PKS_AT"/>
    <property type="match status" value="1"/>
</dbReference>
<dbReference type="FunFam" id="3.30.70.250:FF:000001">
    <property type="entry name" value="Malonyl CoA-acyl carrier protein transacylase"/>
    <property type="match status" value="1"/>
</dbReference>
<dbReference type="AlphaFoldDB" id="A0A1Q2SMQ4"/>
<dbReference type="PANTHER" id="PTHR42681:SF1">
    <property type="entry name" value="MALONYL-COA-ACYL CARRIER PROTEIN TRANSACYLASE, MITOCHONDRIAL"/>
    <property type="match status" value="1"/>
</dbReference>
<evidence type="ECO:0000256" key="7">
    <source>
        <dbReference type="PIRSR" id="PIRSR000446-1"/>
    </source>
</evidence>
<accession>A0A1Q2SMQ4</accession>
<dbReference type="InterPro" id="IPR050858">
    <property type="entry name" value="Mal-CoA-ACP_Trans/PKS_FabD"/>
</dbReference>
<dbReference type="GO" id="GO:0004314">
    <property type="term" value="F:[acyl-carrier-protein] S-malonyltransferase activity"/>
    <property type="evidence" value="ECO:0007669"/>
    <property type="project" value="UniProtKB-EC"/>
</dbReference>
<dbReference type="Gene3D" id="3.40.366.10">
    <property type="entry name" value="Malonyl-Coenzyme A Acyl Carrier Protein, domain 2"/>
    <property type="match status" value="1"/>
</dbReference>
<comment type="similarity">
    <text evidence="6">Belongs to the fabD family.</text>
</comment>
<name>A0A1Q2SMQ4_9GAMM</name>
<keyword evidence="10" id="KW-1185">Reference proteome</keyword>
<evidence type="ECO:0000256" key="6">
    <source>
        <dbReference type="PIRNR" id="PIRNR000446"/>
    </source>
</evidence>
<dbReference type="Gene3D" id="3.30.70.250">
    <property type="entry name" value="Malonyl-CoA ACP transacylase, ACP-binding"/>
    <property type="match status" value="1"/>
</dbReference>